<protein>
    <submittedName>
        <fullName evidence="5">TatD DNase family protein</fullName>
        <ecNumber evidence="5">3.1.21.-</ecNumber>
    </submittedName>
</protein>
<dbReference type="PANTHER" id="PTHR46124:SF2">
    <property type="entry name" value="D-AMINOACYL-TRNA DEACYLASE"/>
    <property type="match status" value="1"/>
</dbReference>
<dbReference type="FunFam" id="3.20.20.140:FF:000005">
    <property type="entry name" value="TatD family hydrolase"/>
    <property type="match status" value="1"/>
</dbReference>
<dbReference type="EC" id="3.1.21.-" evidence="5"/>
<dbReference type="GO" id="GO:0046872">
    <property type="term" value="F:metal ion binding"/>
    <property type="evidence" value="ECO:0007669"/>
    <property type="project" value="UniProtKB-KW"/>
</dbReference>
<dbReference type="GO" id="GO:0005829">
    <property type="term" value="C:cytosol"/>
    <property type="evidence" value="ECO:0007669"/>
    <property type="project" value="TreeGrafter"/>
</dbReference>
<dbReference type="GO" id="GO:0016788">
    <property type="term" value="F:hydrolase activity, acting on ester bonds"/>
    <property type="evidence" value="ECO:0007669"/>
    <property type="project" value="InterPro"/>
</dbReference>
<dbReference type="InterPro" id="IPR001130">
    <property type="entry name" value="TatD-like"/>
</dbReference>
<dbReference type="PROSITE" id="PS01090">
    <property type="entry name" value="TATD_2"/>
    <property type="match status" value="1"/>
</dbReference>
<feature type="binding site" evidence="4">
    <location>
        <position position="214"/>
    </location>
    <ligand>
        <name>a divalent metal cation</name>
        <dbReference type="ChEBI" id="CHEBI:60240"/>
        <label>1</label>
    </ligand>
</feature>
<feature type="binding site" evidence="4">
    <location>
        <position position="15"/>
    </location>
    <ligand>
        <name>a divalent metal cation</name>
        <dbReference type="ChEBI" id="CHEBI:60240"/>
        <label>1</label>
    </ligand>
</feature>
<proteinExistence type="inferred from homology"/>
<evidence type="ECO:0000256" key="2">
    <source>
        <dbReference type="ARBA" id="ARBA00022723"/>
    </source>
</evidence>
<dbReference type="AlphaFoldDB" id="A0A0U5F795"/>
<evidence type="ECO:0000256" key="3">
    <source>
        <dbReference type="ARBA" id="ARBA00022801"/>
    </source>
</evidence>
<dbReference type="STRING" id="431306.AGA_1621"/>
<feature type="binding site" evidence="4">
    <location>
        <position position="138"/>
    </location>
    <ligand>
        <name>a divalent metal cation</name>
        <dbReference type="ChEBI" id="CHEBI:60240"/>
        <label>2</label>
    </ligand>
</feature>
<dbReference type="PROSITE" id="PS01137">
    <property type="entry name" value="TATD_1"/>
    <property type="match status" value="1"/>
</dbReference>
<dbReference type="PATRIC" id="fig|431306.5.peg.1649"/>
<evidence type="ECO:0000256" key="4">
    <source>
        <dbReference type="PIRSR" id="PIRSR005902-1"/>
    </source>
</evidence>
<dbReference type="PROSITE" id="PS01091">
    <property type="entry name" value="TATD_3"/>
    <property type="match status" value="1"/>
</dbReference>
<reference evidence="6" key="1">
    <citation type="submission" date="2014-09" db="EMBL/GenBank/DDBJ databases">
        <authorList>
            <person name="Illeghems K.G."/>
        </authorList>
    </citation>
    <scope>NUCLEOTIDE SEQUENCE [LARGE SCALE GENOMIC DNA]</scope>
    <source>
        <strain evidence="6">LMG 23848T</strain>
    </source>
</reference>
<dbReference type="GO" id="GO:0004536">
    <property type="term" value="F:DNA nuclease activity"/>
    <property type="evidence" value="ECO:0007669"/>
    <property type="project" value="InterPro"/>
</dbReference>
<dbReference type="InterPro" id="IPR015991">
    <property type="entry name" value="TatD/YcfH-like"/>
</dbReference>
<gene>
    <name evidence="5" type="primary">tatD</name>
    <name evidence="5" type="ORF">AGA_1621</name>
</gene>
<accession>A0A0U5F795</accession>
<dbReference type="PIRSF" id="PIRSF005902">
    <property type="entry name" value="DNase_TatD"/>
    <property type="match status" value="1"/>
</dbReference>
<evidence type="ECO:0000313" key="5">
    <source>
        <dbReference type="EMBL" id="CEF55798.1"/>
    </source>
</evidence>
<dbReference type="PANTHER" id="PTHR46124">
    <property type="entry name" value="D-AMINOACYL-TRNA DEACYLASE"/>
    <property type="match status" value="1"/>
</dbReference>
<dbReference type="Proteomes" id="UP000068250">
    <property type="component" value="Chromosome I"/>
</dbReference>
<dbReference type="SUPFAM" id="SSF51556">
    <property type="entry name" value="Metallo-dependent hydrolases"/>
    <property type="match status" value="1"/>
</dbReference>
<evidence type="ECO:0000256" key="1">
    <source>
        <dbReference type="ARBA" id="ARBA00009275"/>
    </source>
</evidence>
<keyword evidence="2 4" id="KW-0479">Metal-binding</keyword>
<keyword evidence="3 5" id="KW-0378">Hydrolase</keyword>
<name>A0A0U5F795_9PROT</name>
<feature type="binding site" evidence="4">
    <location>
        <position position="164"/>
    </location>
    <ligand>
        <name>a divalent metal cation</name>
        <dbReference type="ChEBI" id="CHEBI:60240"/>
        <label>2</label>
    </ligand>
</feature>
<evidence type="ECO:0000313" key="6">
    <source>
        <dbReference type="Proteomes" id="UP000068250"/>
    </source>
</evidence>
<dbReference type="InterPro" id="IPR018228">
    <property type="entry name" value="DNase_TatD-rel_CS"/>
</dbReference>
<comment type="similarity">
    <text evidence="1">Belongs to the metallo-dependent hydrolases superfamily. TatD-type hydrolase family.</text>
</comment>
<dbReference type="InterPro" id="IPR032466">
    <property type="entry name" value="Metal_Hydrolase"/>
</dbReference>
<dbReference type="Pfam" id="PF01026">
    <property type="entry name" value="TatD_DNase"/>
    <property type="match status" value="1"/>
</dbReference>
<organism evidence="5 6">
    <name type="scientific">Acetobacter ghanensis</name>
    <dbReference type="NCBI Taxonomy" id="431306"/>
    <lineage>
        <taxon>Bacteria</taxon>
        <taxon>Pseudomonadati</taxon>
        <taxon>Pseudomonadota</taxon>
        <taxon>Alphaproteobacteria</taxon>
        <taxon>Acetobacterales</taxon>
        <taxon>Acetobacteraceae</taxon>
        <taxon>Acetobacter</taxon>
    </lineage>
</organism>
<feature type="binding site" evidence="4">
    <location>
        <position position="101"/>
    </location>
    <ligand>
        <name>a divalent metal cation</name>
        <dbReference type="ChEBI" id="CHEBI:60240"/>
        <label>1</label>
    </ligand>
</feature>
<dbReference type="Gene3D" id="3.20.20.140">
    <property type="entry name" value="Metal-dependent hydrolases"/>
    <property type="match status" value="1"/>
</dbReference>
<dbReference type="CDD" id="cd01310">
    <property type="entry name" value="TatD_DNAse"/>
    <property type="match status" value="1"/>
</dbReference>
<sequence>MTVVTMPGLIDSHCHLDHFSDEELPGLLDAAREAGLSGMVTIGTRLSHAPEQKRLTGFGQPDMRIWCTVGTHPDHVEETELPLVQDIVAVAEAPEVIGIGETGLDYFHGREEVRPLQQASFRRHIQAARELDIPVIIHARQADEDVATILEDESAKGAFPILLHCFASGPDLARRVVALGGYVSFSGIATFPKCEEIRSVARDVPLDRILVETDAPYLAPVPQRGKRNQPAFVAHTAGRIAQERGLEMAAFTDQTTRNFQRLFRKVS</sequence>
<dbReference type="NCBIfam" id="TIGR00010">
    <property type="entry name" value="YchF/TatD family DNA exonuclease"/>
    <property type="match status" value="1"/>
</dbReference>
<feature type="binding site" evidence="4">
    <location>
        <position position="13"/>
    </location>
    <ligand>
        <name>a divalent metal cation</name>
        <dbReference type="ChEBI" id="CHEBI:60240"/>
        <label>1</label>
    </ligand>
</feature>
<dbReference type="EMBL" id="LN609302">
    <property type="protein sequence ID" value="CEF55798.1"/>
    <property type="molecule type" value="Genomic_DNA"/>
</dbReference>